<evidence type="ECO:0000313" key="2">
    <source>
        <dbReference type="EMBL" id="KAK0743174.1"/>
    </source>
</evidence>
<dbReference type="GO" id="GO:0005737">
    <property type="term" value="C:cytoplasm"/>
    <property type="evidence" value="ECO:0007669"/>
    <property type="project" value="TreeGrafter"/>
</dbReference>
<dbReference type="InterPro" id="IPR036291">
    <property type="entry name" value="NAD(P)-bd_dom_sf"/>
</dbReference>
<dbReference type="PANTHER" id="PTHR13812:SF19">
    <property type="entry name" value="KETIMINE REDUCTASE MU-CRYSTALLIN"/>
    <property type="match status" value="1"/>
</dbReference>
<dbReference type="Proteomes" id="UP001172155">
    <property type="component" value="Unassembled WGS sequence"/>
</dbReference>
<evidence type="ECO:0000256" key="1">
    <source>
        <dbReference type="ARBA" id="ARBA00008903"/>
    </source>
</evidence>
<gene>
    <name evidence="2" type="ORF">B0T18DRAFT_178176</name>
</gene>
<proteinExistence type="inferred from homology"/>
<accession>A0AA40K239</accession>
<dbReference type="Gene3D" id="3.30.1780.10">
    <property type="entry name" value="ornithine cyclodeaminase, domain 1"/>
    <property type="match status" value="1"/>
</dbReference>
<evidence type="ECO:0000313" key="3">
    <source>
        <dbReference type="Proteomes" id="UP001172155"/>
    </source>
</evidence>
<dbReference type="SUPFAM" id="SSF51735">
    <property type="entry name" value="NAD(P)-binding Rossmann-fold domains"/>
    <property type="match status" value="1"/>
</dbReference>
<name>A0AA40K239_9PEZI</name>
<keyword evidence="3" id="KW-1185">Reference proteome</keyword>
<dbReference type="AlphaFoldDB" id="A0AA40K239"/>
<dbReference type="InterPro" id="IPR003462">
    <property type="entry name" value="ODC_Mu_crystall"/>
</dbReference>
<sequence length="455" mass="49212">MTLSVLSDNQIRSLLENLTVEELNGFKETLRNALHEYSKSTQTDHVDGVHQIERTSVHSKETGATTLFMPSSSSAGNGVKVITLTPPNGNPEKPVIHPTGAITLFAPTGEAAGILHAGTITAFRTALASLCLVGKRSHISTLTVFGCGGQAYWHIRLALMLRGATIRQVNLVNRKLSRHCSALLDRLHAVSAAAKAREGWSECKFGVLTPSHDDYERLLEKQVLAADVIVCCTPATAPLFKGEWLTTHEARLKGRLVVAIGSYRPDMKELPVEIIRQAVKEHHEGRKWIHHRHAREGGALVVDTIEGALAESGEVIDAGLQSEQLIELGELVLLANIAAEESAVTGEPEVQSPASETQSVNSDLSGKLKEMDVNGSHSAMGSIFGSGGLFHIHRRTSSNGSEGSRKKEKQDPMATWLAEGNVIYKSVGMGTMDLSVGMHLIKFAREKNVGSHIEF</sequence>
<comment type="caution">
    <text evidence="2">The sequence shown here is derived from an EMBL/GenBank/DDBJ whole genome shotgun (WGS) entry which is preliminary data.</text>
</comment>
<dbReference type="FunFam" id="3.40.50.720:FF:000577">
    <property type="entry name" value="Proline utilization protein PrnX, putative"/>
    <property type="match status" value="1"/>
</dbReference>
<dbReference type="Gene3D" id="3.40.50.720">
    <property type="entry name" value="NAD(P)-binding Rossmann-like Domain"/>
    <property type="match status" value="1"/>
</dbReference>
<dbReference type="InterPro" id="IPR023401">
    <property type="entry name" value="ODC_N"/>
</dbReference>
<dbReference type="EMBL" id="JAUKUD010000005">
    <property type="protein sequence ID" value="KAK0743174.1"/>
    <property type="molecule type" value="Genomic_DNA"/>
</dbReference>
<organism evidence="2 3">
    <name type="scientific">Schizothecium vesticola</name>
    <dbReference type="NCBI Taxonomy" id="314040"/>
    <lineage>
        <taxon>Eukaryota</taxon>
        <taxon>Fungi</taxon>
        <taxon>Dikarya</taxon>
        <taxon>Ascomycota</taxon>
        <taxon>Pezizomycotina</taxon>
        <taxon>Sordariomycetes</taxon>
        <taxon>Sordariomycetidae</taxon>
        <taxon>Sordariales</taxon>
        <taxon>Schizotheciaceae</taxon>
        <taxon>Schizothecium</taxon>
    </lineage>
</organism>
<comment type="similarity">
    <text evidence="1">Belongs to the ornithine cyclodeaminase/mu-crystallin family.</text>
</comment>
<dbReference type="Pfam" id="PF02423">
    <property type="entry name" value="OCD_Mu_crystall"/>
    <property type="match status" value="1"/>
</dbReference>
<protein>
    <submittedName>
        <fullName evidence="2">UbiD family decarboxylase</fullName>
    </submittedName>
</protein>
<dbReference type="PANTHER" id="PTHR13812">
    <property type="entry name" value="KETIMINE REDUCTASE MU-CRYSTALLIN"/>
    <property type="match status" value="1"/>
</dbReference>
<reference evidence="2" key="1">
    <citation type="submission" date="2023-06" db="EMBL/GenBank/DDBJ databases">
        <title>Genome-scale phylogeny and comparative genomics of the fungal order Sordariales.</title>
        <authorList>
            <consortium name="Lawrence Berkeley National Laboratory"/>
            <person name="Hensen N."/>
            <person name="Bonometti L."/>
            <person name="Westerberg I."/>
            <person name="Brannstrom I.O."/>
            <person name="Guillou S."/>
            <person name="Cros-Aarteil S."/>
            <person name="Calhoun S."/>
            <person name="Haridas S."/>
            <person name="Kuo A."/>
            <person name="Mondo S."/>
            <person name="Pangilinan J."/>
            <person name="Riley R."/>
            <person name="LaButti K."/>
            <person name="Andreopoulos B."/>
            <person name="Lipzen A."/>
            <person name="Chen C."/>
            <person name="Yanf M."/>
            <person name="Daum C."/>
            <person name="Ng V."/>
            <person name="Clum A."/>
            <person name="Steindorff A."/>
            <person name="Ohm R."/>
            <person name="Martin F."/>
            <person name="Silar P."/>
            <person name="Natvig D."/>
            <person name="Lalanne C."/>
            <person name="Gautier V."/>
            <person name="Ament-velasquez S.L."/>
            <person name="Kruys A."/>
            <person name="Hutchinson M.I."/>
            <person name="Powell A.J."/>
            <person name="Barry K."/>
            <person name="Miller A.N."/>
            <person name="Grigoriev I.V."/>
            <person name="Debuchy R."/>
            <person name="Gladieux P."/>
            <person name="Thoren M.H."/>
            <person name="Johannesson H."/>
        </authorList>
    </citation>
    <scope>NUCLEOTIDE SEQUENCE</scope>
    <source>
        <strain evidence="2">SMH3187-1</strain>
    </source>
</reference>